<dbReference type="NCBIfam" id="TIGR00434">
    <property type="entry name" value="cysH"/>
    <property type="match status" value="1"/>
</dbReference>
<evidence type="ECO:0000256" key="10">
    <source>
        <dbReference type="ARBA" id="ARBA00029514"/>
    </source>
</evidence>
<evidence type="ECO:0000256" key="13">
    <source>
        <dbReference type="ARBA" id="ARBA00048441"/>
    </source>
</evidence>
<comment type="function">
    <text evidence="7">Catalyzes the formation of sulfite from adenosine 5'-phosphosulfate (APS) using thioredoxin as an electron donor.</text>
</comment>
<evidence type="ECO:0000256" key="6">
    <source>
        <dbReference type="ARBA" id="ARBA00023014"/>
    </source>
</evidence>
<dbReference type="NCBIfam" id="TIGR02055">
    <property type="entry name" value="APS_reductase"/>
    <property type="match status" value="1"/>
</dbReference>
<dbReference type="GO" id="GO:0046872">
    <property type="term" value="F:metal ion binding"/>
    <property type="evidence" value="ECO:0007669"/>
    <property type="project" value="UniProtKB-KW"/>
</dbReference>
<dbReference type="GO" id="GO:0043866">
    <property type="term" value="F:adenylyl-sulfate reductase (thioredoxin) activity"/>
    <property type="evidence" value="ECO:0007669"/>
    <property type="project" value="UniProtKB-EC"/>
</dbReference>
<evidence type="ECO:0000313" key="15">
    <source>
        <dbReference type="EMBL" id="WMW22521.1"/>
    </source>
</evidence>
<dbReference type="InterPro" id="IPR014729">
    <property type="entry name" value="Rossmann-like_a/b/a_fold"/>
</dbReference>
<keyword evidence="2" id="KW-0963">Cytoplasm</keyword>
<dbReference type="EMBL" id="CP133594">
    <property type="protein sequence ID" value="WMW22521.1"/>
    <property type="molecule type" value="Genomic_DNA"/>
</dbReference>
<evidence type="ECO:0000256" key="8">
    <source>
        <dbReference type="ARBA" id="ARBA00024327"/>
    </source>
</evidence>
<dbReference type="GO" id="GO:0019379">
    <property type="term" value="P:sulfate assimilation, phosphoadenylyl sulfate reduction by phosphoadenylyl-sulfate reductase (thioredoxin)"/>
    <property type="evidence" value="ECO:0007669"/>
    <property type="project" value="InterPro"/>
</dbReference>
<evidence type="ECO:0000313" key="16">
    <source>
        <dbReference type="Proteomes" id="UP001183006"/>
    </source>
</evidence>
<dbReference type="HAMAP" id="MF_00063">
    <property type="entry name" value="CysH"/>
    <property type="match status" value="1"/>
</dbReference>
<keyword evidence="4 15" id="KW-0560">Oxidoreductase</keyword>
<dbReference type="CDD" id="cd23945">
    <property type="entry name" value="PAPS_reductase"/>
    <property type="match status" value="1"/>
</dbReference>
<sequence length="247" mass="28644">MPEQNAELEKEIGQLAEDYRDRSPQEILRYALNRFESDITIAFSGAEDVVLIDMATKIMPGVSVFSLDTGRLHPETYRFFNVVRERYDIPLEVFFANREKTEELVLKKGMFSFYRDGHGECCAVRKVDPLRRSLGTRAAWITGQRKDQSPNTRSEIPVMEVDTVFGEGKLIKFNPLANWSSKQVWDYIRENDVPYNELHKKGYVSIGCEPCTRPVLPGQHEREGRWWWEEATKKECGLHSGNIRPRV</sequence>
<evidence type="ECO:0000256" key="3">
    <source>
        <dbReference type="ARBA" id="ARBA00022723"/>
    </source>
</evidence>
<comment type="catalytic activity">
    <reaction evidence="13">
        <text>[thioredoxin]-disulfide + sulfite + AMP + 2 H(+) = adenosine 5'-phosphosulfate + [thioredoxin]-dithiol</text>
        <dbReference type="Rhea" id="RHEA:21976"/>
        <dbReference type="Rhea" id="RHEA-COMP:10698"/>
        <dbReference type="Rhea" id="RHEA-COMP:10700"/>
        <dbReference type="ChEBI" id="CHEBI:15378"/>
        <dbReference type="ChEBI" id="CHEBI:17359"/>
        <dbReference type="ChEBI" id="CHEBI:29950"/>
        <dbReference type="ChEBI" id="CHEBI:50058"/>
        <dbReference type="ChEBI" id="CHEBI:58243"/>
        <dbReference type="ChEBI" id="CHEBI:456215"/>
        <dbReference type="EC" id="1.8.4.10"/>
    </reaction>
</comment>
<dbReference type="NCBIfam" id="NF002537">
    <property type="entry name" value="PRK02090.1"/>
    <property type="match status" value="1"/>
</dbReference>
<dbReference type="Pfam" id="PF01507">
    <property type="entry name" value="PAPS_reduct"/>
    <property type="match status" value="1"/>
</dbReference>
<dbReference type="InterPro" id="IPR011798">
    <property type="entry name" value="APS_reductase"/>
</dbReference>
<dbReference type="GO" id="GO:0019344">
    <property type="term" value="P:cysteine biosynthetic process"/>
    <property type="evidence" value="ECO:0007669"/>
    <property type="project" value="InterPro"/>
</dbReference>
<evidence type="ECO:0000259" key="14">
    <source>
        <dbReference type="Pfam" id="PF01507"/>
    </source>
</evidence>
<evidence type="ECO:0000256" key="9">
    <source>
        <dbReference type="ARBA" id="ARBA00024386"/>
    </source>
</evidence>
<keyword evidence="3" id="KW-0479">Metal-binding</keyword>
<dbReference type="PANTHER" id="PTHR46482:SF9">
    <property type="entry name" value="5'-ADENYLYLSULFATE REDUCTASE 1, CHLOROPLASTIC"/>
    <property type="match status" value="1"/>
</dbReference>
<proteinExistence type="inferred from homology"/>
<gene>
    <name evidence="15" type="ORF">RE476_01500</name>
</gene>
<dbReference type="GO" id="GO:0004604">
    <property type="term" value="F:phosphoadenylyl-sulfate reductase (thioredoxin) activity"/>
    <property type="evidence" value="ECO:0007669"/>
    <property type="project" value="InterPro"/>
</dbReference>
<dbReference type="Proteomes" id="UP001183006">
    <property type="component" value="Chromosome"/>
</dbReference>
<dbReference type="KEGG" id="mmav:RE476_01500"/>
<dbReference type="AlphaFoldDB" id="A0AA51UG19"/>
<dbReference type="GO" id="GO:0051536">
    <property type="term" value="F:iron-sulfur cluster binding"/>
    <property type="evidence" value="ECO:0007669"/>
    <property type="project" value="UniProtKB-KW"/>
</dbReference>
<reference evidence="15" key="1">
    <citation type="submission" date="2023-08" db="EMBL/GenBank/DDBJ databases">
        <title>Methanolobus mangrovi sp. nov. and Methanolobus sediminis sp. nov, two novel methylotrophic methanogens isolated from mangrove sediments in China.</title>
        <authorList>
            <person name="Zhou J."/>
        </authorList>
    </citation>
    <scope>NUCLEOTIDE SEQUENCE</scope>
    <source>
        <strain evidence="15">FTZ2</strain>
    </source>
</reference>
<dbReference type="EC" id="1.8.4.10" evidence="9"/>
<dbReference type="RefSeq" id="WP_309308518.1">
    <property type="nucleotide sequence ID" value="NZ_CP133594.1"/>
</dbReference>
<evidence type="ECO:0000256" key="4">
    <source>
        <dbReference type="ARBA" id="ARBA00023002"/>
    </source>
</evidence>
<keyword evidence="6" id="KW-0411">Iron-sulfur</keyword>
<evidence type="ECO:0000256" key="2">
    <source>
        <dbReference type="ARBA" id="ARBA00022490"/>
    </source>
</evidence>
<comment type="cofactor">
    <cofactor evidence="1">
        <name>[4Fe-4S] cluster</name>
        <dbReference type="ChEBI" id="CHEBI:49883"/>
    </cofactor>
</comment>
<evidence type="ECO:0000256" key="1">
    <source>
        <dbReference type="ARBA" id="ARBA00001966"/>
    </source>
</evidence>
<keyword evidence="5" id="KW-0408">Iron</keyword>
<evidence type="ECO:0000256" key="5">
    <source>
        <dbReference type="ARBA" id="ARBA00023004"/>
    </source>
</evidence>
<feature type="domain" description="Phosphoadenosine phosphosulphate reductase" evidence="14">
    <location>
        <begin position="39"/>
        <end position="214"/>
    </location>
</feature>
<dbReference type="PANTHER" id="PTHR46482">
    <property type="entry name" value="5'-ADENYLYLSULFATE REDUCTASE 3, CHLOROPLASTIC"/>
    <property type="match status" value="1"/>
</dbReference>
<dbReference type="GeneID" id="84228775"/>
<evidence type="ECO:0000256" key="7">
    <source>
        <dbReference type="ARBA" id="ARBA00024298"/>
    </source>
</evidence>
<protein>
    <recommendedName>
        <fullName evidence="10">Adenosine 5'-phosphosulfate reductase</fullName>
        <ecNumber evidence="9">1.8.4.10</ecNumber>
    </recommendedName>
    <alternativeName>
        <fullName evidence="12">5'-adenylylsulfate reductase</fullName>
    </alternativeName>
    <alternativeName>
        <fullName evidence="11">Thioredoxin-dependent 5'-adenylylsulfate reductase</fullName>
    </alternativeName>
</protein>
<dbReference type="InterPro" id="IPR002500">
    <property type="entry name" value="PAPS_reduct_dom"/>
</dbReference>
<comment type="pathway">
    <text evidence="8">Sulfur metabolism; hydrogen sulfide biosynthesis; sulfite from sulfate.</text>
</comment>
<name>A0AA51UG19_9EURY</name>
<dbReference type="PIRSF" id="PIRSF000857">
    <property type="entry name" value="PAPS_reductase"/>
    <property type="match status" value="1"/>
</dbReference>
<accession>A0AA51UG19</accession>
<evidence type="ECO:0000256" key="11">
    <source>
        <dbReference type="ARBA" id="ARBA00030894"/>
    </source>
</evidence>
<dbReference type="Gene3D" id="3.40.50.620">
    <property type="entry name" value="HUPs"/>
    <property type="match status" value="1"/>
</dbReference>
<keyword evidence="16" id="KW-1185">Reference proteome</keyword>
<dbReference type="SUPFAM" id="SSF52402">
    <property type="entry name" value="Adenine nucleotide alpha hydrolases-like"/>
    <property type="match status" value="1"/>
</dbReference>
<evidence type="ECO:0000256" key="12">
    <source>
        <dbReference type="ARBA" id="ARBA00032041"/>
    </source>
</evidence>
<dbReference type="InterPro" id="IPR004511">
    <property type="entry name" value="PAPS/APS_Rdtase"/>
</dbReference>
<organism evidence="15 16">
    <name type="scientific">Methanolobus mangrovi</name>
    <dbReference type="NCBI Taxonomy" id="3072977"/>
    <lineage>
        <taxon>Archaea</taxon>
        <taxon>Methanobacteriati</taxon>
        <taxon>Methanobacteriota</taxon>
        <taxon>Stenosarchaea group</taxon>
        <taxon>Methanomicrobia</taxon>
        <taxon>Methanosarcinales</taxon>
        <taxon>Methanosarcinaceae</taxon>
        <taxon>Methanolobus</taxon>
    </lineage>
</organism>